<evidence type="ECO:0000313" key="2">
    <source>
        <dbReference type="Proteomes" id="UP000554482"/>
    </source>
</evidence>
<protein>
    <submittedName>
        <fullName evidence="1">Uncharacterized protein</fullName>
    </submittedName>
</protein>
<dbReference type="AlphaFoldDB" id="A0A7J6V7C4"/>
<proteinExistence type="predicted"/>
<keyword evidence="2" id="KW-1185">Reference proteome</keyword>
<accession>A0A7J6V7C4</accession>
<gene>
    <name evidence="1" type="ORF">FRX31_029477</name>
</gene>
<name>A0A7J6V7C4_THATH</name>
<dbReference type="Proteomes" id="UP000554482">
    <property type="component" value="Unassembled WGS sequence"/>
</dbReference>
<reference evidence="1 2" key="1">
    <citation type="submission" date="2020-06" db="EMBL/GenBank/DDBJ databases">
        <title>Transcriptomic and genomic resources for Thalictrum thalictroides and T. hernandezii: Facilitating candidate gene discovery in an emerging model plant lineage.</title>
        <authorList>
            <person name="Arias T."/>
            <person name="Riano-Pachon D.M."/>
            <person name="Di Stilio V.S."/>
        </authorList>
    </citation>
    <scope>NUCLEOTIDE SEQUENCE [LARGE SCALE GENOMIC DNA]</scope>
    <source>
        <strain evidence="2">cv. WT478/WT964</strain>
        <tissue evidence="1">Leaves</tissue>
    </source>
</reference>
<sequence>MLRMTVNVFMRFWWCERKYSSFGLGAESCISPCLSCAHPRRHRKLTGSSFMSCRSGPSPIMSTSLY</sequence>
<organism evidence="1 2">
    <name type="scientific">Thalictrum thalictroides</name>
    <name type="common">Rue-anemone</name>
    <name type="synonym">Anemone thalictroides</name>
    <dbReference type="NCBI Taxonomy" id="46969"/>
    <lineage>
        <taxon>Eukaryota</taxon>
        <taxon>Viridiplantae</taxon>
        <taxon>Streptophyta</taxon>
        <taxon>Embryophyta</taxon>
        <taxon>Tracheophyta</taxon>
        <taxon>Spermatophyta</taxon>
        <taxon>Magnoliopsida</taxon>
        <taxon>Ranunculales</taxon>
        <taxon>Ranunculaceae</taxon>
        <taxon>Thalictroideae</taxon>
        <taxon>Thalictrum</taxon>
    </lineage>
</organism>
<comment type="caution">
    <text evidence="1">The sequence shown here is derived from an EMBL/GenBank/DDBJ whole genome shotgun (WGS) entry which is preliminary data.</text>
</comment>
<dbReference type="EMBL" id="JABWDY010036781">
    <property type="protein sequence ID" value="KAF5180926.1"/>
    <property type="molecule type" value="Genomic_DNA"/>
</dbReference>
<evidence type="ECO:0000313" key="1">
    <source>
        <dbReference type="EMBL" id="KAF5180926.1"/>
    </source>
</evidence>